<accession>A0A915I5U9</accession>
<reference evidence="2" key="1">
    <citation type="submission" date="2022-11" db="UniProtKB">
        <authorList>
            <consortium name="WormBaseParasite"/>
        </authorList>
    </citation>
    <scope>IDENTIFICATION</scope>
</reference>
<sequence length="75" mass="8019">MATLDAVINANLPISVGFSGSPSNCFFISPKITSDETYKSLDADQAISCAKATTTTKPTFENDILGPQKMMDTKK</sequence>
<protein>
    <submittedName>
        <fullName evidence="2">Uncharacterized protein</fullName>
    </submittedName>
</protein>
<name>A0A915I5U9_ROMCU</name>
<dbReference type="AlphaFoldDB" id="A0A915I5U9"/>
<dbReference type="WBParaSite" id="nRc.2.0.1.t09508-RA">
    <property type="protein sequence ID" value="nRc.2.0.1.t09508-RA"/>
    <property type="gene ID" value="nRc.2.0.1.g09508"/>
</dbReference>
<evidence type="ECO:0000313" key="1">
    <source>
        <dbReference type="Proteomes" id="UP000887565"/>
    </source>
</evidence>
<organism evidence="1 2">
    <name type="scientific">Romanomermis culicivorax</name>
    <name type="common">Nematode worm</name>
    <dbReference type="NCBI Taxonomy" id="13658"/>
    <lineage>
        <taxon>Eukaryota</taxon>
        <taxon>Metazoa</taxon>
        <taxon>Ecdysozoa</taxon>
        <taxon>Nematoda</taxon>
        <taxon>Enoplea</taxon>
        <taxon>Dorylaimia</taxon>
        <taxon>Mermithida</taxon>
        <taxon>Mermithoidea</taxon>
        <taxon>Mermithidae</taxon>
        <taxon>Romanomermis</taxon>
    </lineage>
</organism>
<dbReference type="Proteomes" id="UP000887565">
    <property type="component" value="Unplaced"/>
</dbReference>
<proteinExistence type="predicted"/>
<keyword evidence="1" id="KW-1185">Reference proteome</keyword>
<evidence type="ECO:0000313" key="2">
    <source>
        <dbReference type="WBParaSite" id="nRc.2.0.1.t09508-RA"/>
    </source>
</evidence>